<keyword evidence="3" id="KW-0378">Hydrolase</keyword>
<dbReference type="Gene3D" id="3.40.50.1820">
    <property type="entry name" value="alpha/beta hydrolase"/>
    <property type="match status" value="1"/>
</dbReference>
<dbReference type="InterPro" id="IPR053145">
    <property type="entry name" value="AB_hydrolase_Est10"/>
</dbReference>
<keyword evidence="4" id="KW-1185">Reference proteome</keyword>
<protein>
    <submittedName>
        <fullName evidence="3">Alpha/beta fold hydrolase</fullName>
    </submittedName>
</protein>
<feature type="signal peptide" evidence="1">
    <location>
        <begin position="1"/>
        <end position="18"/>
    </location>
</feature>
<evidence type="ECO:0000313" key="3">
    <source>
        <dbReference type="EMBL" id="RWX02434.1"/>
    </source>
</evidence>
<evidence type="ECO:0000259" key="2">
    <source>
        <dbReference type="Pfam" id="PF12146"/>
    </source>
</evidence>
<keyword evidence="1" id="KW-0732">Signal</keyword>
<dbReference type="PANTHER" id="PTHR43265:SF1">
    <property type="entry name" value="ESTERASE ESTD"/>
    <property type="match status" value="1"/>
</dbReference>
<evidence type="ECO:0000256" key="1">
    <source>
        <dbReference type="SAM" id="SignalP"/>
    </source>
</evidence>
<dbReference type="Pfam" id="PF12146">
    <property type="entry name" value="Hydrolase_4"/>
    <property type="match status" value="1"/>
</dbReference>
<proteinExistence type="predicted"/>
<feature type="chain" id="PRO_5018776874" evidence="1">
    <location>
        <begin position="19"/>
        <end position="464"/>
    </location>
</feature>
<name>A0A3S3QED4_9FLAO</name>
<gene>
    <name evidence="3" type="ORF">EPI11_04230</name>
</gene>
<evidence type="ECO:0000313" key="4">
    <source>
        <dbReference type="Proteomes" id="UP000287527"/>
    </source>
</evidence>
<dbReference type="EMBL" id="SBII01000002">
    <property type="protein sequence ID" value="RWX02434.1"/>
    <property type="molecule type" value="Genomic_DNA"/>
</dbReference>
<dbReference type="OrthoDB" id="9809549at2"/>
<dbReference type="PANTHER" id="PTHR43265">
    <property type="entry name" value="ESTERASE ESTD"/>
    <property type="match status" value="1"/>
</dbReference>
<dbReference type="InterPro" id="IPR029058">
    <property type="entry name" value="AB_hydrolase_fold"/>
</dbReference>
<dbReference type="InterPro" id="IPR022742">
    <property type="entry name" value="Hydrolase_4"/>
</dbReference>
<accession>A0A3S3QED4</accession>
<dbReference type="GO" id="GO:0052689">
    <property type="term" value="F:carboxylic ester hydrolase activity"/>
    <property type="evidence" value="ECO:0007669"/>
    <property type="project" value="TreeGrafter"/>
</dbReference>
<feature type="domain" description="Serine aminopeptidase S33" evidence="2">
    <location>
        <begin position="188"/>
        <end position="285"/>
    </location>
</feature>
<dbReference type="SUPFAM" id="SSF53474">
    <property type="entry name" value="alpha/beta-Hydrolases"/>
    <property type="match status" value="1"/>
</dbReference>
<sequence>MKKFTTLFFLLVSTLVFAQDVTGTWYGLFSYPGGKMRLTLHITKTATGYAATFDSPDEKAKDLPIPSIAFENNTLAFAAPAANLDYKGTLENNAIKGNLLVNNTQMPLDFGREEIKTPKALRPQEPAKPYPYVTEDVTFKNEKAGITLAGTLTLPKKEGNFPAVILISGSGAQNRDEEIMGHKPFLVLADFLTKNGIAVLRYDDRGVGKSTGDFAASTTQDFATDADAAFQYLKTRKEINKNKIGLAGHSEGGAIAPIVAVKNPDAAFIVLMAGPAIAGDELMMLQNYMLGKADGMPEEELTKLAAINRKVYDVIKQESNPDVMQTKLHTLLNTELKPLFVSKGIPQSNIDQYIDMQISGLISPWYINFMKYDPAPVLEKVKCPVLAINGDKDLQVTAMANLNAVKRIAEKSGNKKIVTKQLPGLNHLFQESEKGLPSEYGTIEQTISPVALNEISGWILKQVK</sequence>
<comment type="caution">
    <text evidence="3">The sequence shown here is derived from an EMBL/GenBank/DDBJ whole genome shotgun (WGS) entry which is preliminary data.</text>
</comment>
<dbReference type="Proteomes" id="UP000287527">
    <property type="component" value="Unassembled WGS sequence"/>
</dbReference>
<reference evidence="3 4" key="1">
    <citation type="submission" date="2019-01" db="EMBL/GenBank/DDBJ databases">
        <title>Flavobacterium sp. nov.,isolated from freshwater.</title>
        <authorList>
            <person name="Zhang R."/>
            <person name="Du Z.-J."/>
        </authorList>
    </citation>
    <scope>NUCLEOTIDE SEQUENCE [LARGE SCALE GENOMIC DNA]</scope>
    <source>
        <strain evidence="3 4">1E403</strain>
    </source>
</reference>
<organism evidence="3 4">
    <name type="scientific">Flavobacterium cerinum</name>
    <dbReference type="NCBI Taxonomy" id="2502784"/>
    <lineage>
        <taxon>Bacteria</taxon>
        <taxon>Pseudomonadati</taxon>
        <taxon>Bacteroidota</taxon>
        <taxon>Flavobacteriia</taxon>
        <taxon>Flavobacteriales</taxon>
        <taxon>Flavobacteriaceae</taxon>
        <taxon>Flavobacterium</taxon>
    </lineage>
</organism>
<dbReference type="RefSeq" id="WP_128388706.1">
    <property type="nucleotide sequence ID" value="NZ_SBII01000002.1"/>
</dbReference>
<dbReference type="AlphaFoldDB" id="A0A3S3QED4"/>